<comment type="caution">
    <text evidence="7">The sequence shown here is derived from an EMBL/GenBank/DDBJ whole genome shotgun (WGS) entry which is preliminary data.</text>
</comment>
<dbReference type="Proteomes" id="UP000823863">
    <property type="component" value="Unassembled WGS sequence"/>
</dbReference>
<dbReference type="EMBL" id="DWWB01000013">
    <property type="protein sequence ID" value="HJC65693.1"/>
    <property type="molecule type" value="Genomic_DNA"/>
</dbReference>
<proteinExistence type="predicted"/>
<dbReference type="SUPFAM" id="SSF53850">
    <property type="entry name" value="Periplasmic binding protein-like II"/>
    <property type="match status" value="1"/>
</dbReference>
<sequence>MKKLSLFLAAVLLVGNILMGCSSGTSASGDTSQQASTDNEGETQAVEGDVPELKVWIKKSFSEEADDALAERLKEFGTTTGKCTVSVEFIPNANFGEKYAAAVESGEVPDVAFMTLYLLRQYYDNGLMMEISDVVDGIEESGHTLSEKAKDAATFDGGLYAVPYYLNGAAMFYRKDYLEQAGWNEPPTTWEEVRQCAKDVTEKVEGVYGLGFGFGKCPDTENNGRSALFSLGGHIFDEEGNLSLTAPETVEALQWISDMYLVDGSIPPTAVNWDDAGNNTAFLSGQVAMIFNAASLTMELQKEENAEFAANVGVADMPAGPSGTLICNGPQYLSIFNNAKNPELAKELIEFNMDYDWYKGWVDEMKYGVQPAYEDIVYDDPYITPYIHSNENSVWQGYPGPYTGIAAQAWSAFKLTDVFQRILVDQIPVEQAAAEVQEQIAELE</sequence>
<keyword evidence="3" id="KW-0472">Membrane</keyword>
<dbReference type="InterPro" id="IPR006059">
    <property type="entry name" value="SBP"/>
</dbReference>
<evidence type="ECO:0000256" key="6">
    <source>
        <dbReference type="SAM" id="SignalP"/>
    </source>
</evidence>
<dbReference type="AlphaFoldDB" id="A0A9D2PT01"/>
<dbReference type="CDD" id="cd13585">
    <property type="entry name" value="PBP2_TMBP_like"/>
    <property type="match status" value="1"/>
</dbReference>
<name>A0A9D2PT01_9FIRM</name>
<reference evidence="7" key="2">
    <citation type="submission" date="2021-04" db="EMBL/GenBank/DDBJ databases">
        <authorList>
            <person name="Gilroy R."/>
        </authorList>
    </citation>
    <scope>NUCLEOTIDE SEQUENCE</scope>
    <source>
        <strain evidence="7">CHK198-12963</strain>
    </source>
</reference>
<feature type="chain" id="PRO_5039550663" evidence="6">
    <location>
        <begin position="28"/>
        <end position="444"/>
    </location>
</feature>
<dbReference type="PROSITE" id="PS51257">
    <property type="entry name" value="PROKAR_LIPOPROTEIN"/>
    <property type="match status" value="1"/>
</dbReference>
<evidence type="ECO:0000256" key="4">
    <source>
        <dbReference type="ARBA" id="ARBA00023139"/>
    </source>
</evidence>
<keyword evidence="2 6" id="KW-0732">Signal</keyword>
<dbReference type="Pfam" id="PF01547">
    <property type="entry name" value="SBP_bac_1"/>
    <property type="match status" value="1"/>
</dbReference>
<evidence type="ECO:0000313" key="7">
    <source>
        <dbReference type="EMBL" id="HJC65693.1"/>
    </source>
</evidence>
<dbReference type="PANTHER" id="PTHR43649">
    <property type="entry name" value="ARABINOSE-BINDING PROTEIN-RELATED"/>
    <property type="match status" value="1"/>
</dbReference>
<dbReference type="InterPro" id="IPR050490">
    <property type="entry name" value="Bact_solute-bd_prot1"/>
</dbReference>
<evidence type="ECO:0000256" key="3">
    <source>
        <dbReference type="ARBA" id="ARBA00023136"/>
    </source>
</evidence>
<protein>
    <submittedName>
        <fullName evidence="7">Sugar ABC transporter substrate-binding protein</fullName>
    </submittedName>
</protein>
<evidence type="ECO:0000256" key="5">
    <source>
        <dbReference type="ARBA" id="ARBA00023288"/>
    </source>
</evidence>
<keyword evidence="4" id="KW-0564">Palmitate</keyword>
<reference evidence="7" key="1">
    <citation type="journal article" date="2021" name="PeerJ">
        <title>Extensive microbial diversity within the chicken gut microbiome revealed by metagenomics and culture.</title>
        <authorList>
            <person name="Gilroy R."/>
            <person name="Ravi A."/>
            <person name="Getino M."/>
            <person name="Pursley I."/>
            <person name="Horton D.L."/>
            <person name="Alikhan N.F."/>
            <person name="Baker D."/>
            <person name="Gharbi K."/>
            <person name="Hall N."/>
            <person name="Watson M."/>
            <person name="Adriaenssens E.M."/>
            <person name="Foster-Nyarko E."/>
            <person name="Jarju S."/>
            <person name="Secka A."/>
            <person name="Antonio M."/>
            <person name="Oren A."/>
            <person name="Chaudhuri R.R."/>
            <person name="La Ragione R."/>
            <person name="Hildebrand F."/>
            <person name="Pallen M.J."/>
        </authorList>
    </citation>
    <scope>NUCLEOTIDE SEQUENCE</scope>
    <source>
        <strain evidence="7">CHK198-12963</strain>
    </source>
</reference>
<dbReference type="Gene3D" id="3.40.190.10">
    <property type="entry name" value="Periplasmic binding protein-like II"/>
    <property type="match status" value="1"/>
</dbReference>
<gene>
    <name evidence="7" type="ORF">H9931_03080</name>
</gene>
<evidence type="ECO:0000313" key="8">
    <source>
        <dbReference type="Proteomes" id="UP000823863"/>
    </source>
</evidence>
<feature type="signal peptide" evidence="6">
    <location>
        <begin position="1"/>
        <end position="27"/>
    </location>
</feature>
<accession>A0A9D2PT01</accession>
<evidence type="ECO:0000256" key="1">
    <source>
        <dbReference type="ARBA" id="ARBA00022475"/>
    </source>
</evidence>
<keyword evidence="5" id="KW-0449">Lipoprotein</keyword>
<dbReference type="PANTHER" id="PTHR43649:SF33">
    <property type="entry name" value="POLYGALACTURONAN_RHAMNOGALACTURONAN-BINDING PROTEIN YTCQ"/>
    <property type="match status" value="1"/>
</dbReference>
<organism evidence="7 8">
    <name type="scientific">Candidatus Enterocloster excrementigallinarum</name>
    <dbReference type="NCBI Taxonomy" id="2838558"/>
    <lineage>
        <taxon>Bacteria</taxon>
        <taxon>Bacillati</taxon>
        <taxon>Bacillota</taxon>
        <taxon>Clostridia</taxon>
        <taxon>Lachnospirales</taxon>
        <taxon>Lachnospiraceae</taxon>
        <taxon>Enterocloster</taxon>
    </lineage>
</organism>
<keyword evidence="1" id="KW-1003">Cell membrane</keyword>
<evidence type="ECO:0000256" key="2">
    <source>
        <dbReference type="ARBA" id="ARBA00022729"/>
    </source>
</evidence>